<feature type="region of interest" description="Disordered" evidence="1">
    <location>
        <begin position="1"/>
        <end position="54"/>
    </location>
</feature>
<protein>
    <submittedName>
        <fullName evidence="2">SWF or SNF family helicase</fullName>
    </submittedName>
</protein>
<dbReference type="EMBL" id="QOIM01000026">
    <property type="protein sequence ID" value="RCG21707.1"/>
    <property type="molecule type" value="Genomic_DNA"/>
</dbReference>
<keyword evidence="2" id="KW-0347">Helicase</keyword>
<evidence type="ECO:0000313" key="3">
    <source>
        <dbReference type="Proteomes" id="UP000253507"/>
    </source>
</evidence>
<evidence type="ECO:0000256" key="1">
    <source>
        <dbReference type="SAM" id="MobiDB-lite"/>
    </source>
</evidence>
<name>A0A367EWE7_9ACTN</name>
<proteinExistence type="predicted"/>
<dbReference type="RefSeq" id="WP_114014876.1">
    <property type="nucleotide sequence ID" value="NZ_QOIM01000026.1"/>
</dbReference>
<dbReference type="Proteomes" id="UP000253507">
    <property type="component" value="Unassembled WGS sequence"/>
</dbReference>
<organism evidence="2 3">
    <name type="scientific">Streptomyces reniochalinae</name>
    <dbReference type="NCBI Taxonomy" id="2250578"/>
    <lineage>
        <taxon>Bacteria</taxon>
        <taxon>Bacillati</taxon>
        <taxon>Actinomycetota</taxon>
        <taxon>Actinomycetes</taxon>
        <taxon>Kitasatosporales</taxon>
        <taxon>Streptomycetaceae</taxon>
        <taxon>Streptomyces</taxon>
    </lineage>
</organism>
<feature type="region of interest" description="Disordered" evidence="1">
    <location>
        <begin position="223"/>
        <end position="246"/>
    </location>
</feature>
<sequence length="474" mass="50697">MNTYDREPEESHVWGEDLSDSFGHGEDVPARGHSTGGEEGRAAGRERVFSPLPPAQGRGFARTWWGQTWLKALEDTALDGQQLKKGRRLAREGTVGAVSVRPGRITAVVRGADRTPCRADVLLRELDESEWDRLLDVIVEQAGHIAALLDRDMPPRLVEDAADAGLELLPGIGDLDPECSCDAWDHCPHTAALSYQMARLLDEDPFALLLMRGRGERELLEALQTRSSTRAAAESREEAEAGARGAGLEGVDAAEAFALGAVLPPLPTVSAPASGTAQAAALSDGSSEAPGLDLDALGFLVSDAGKRARRMLAEARSPGHADSPLPRQLTQWEDAARLAASRPGQEVTARLAAGCGRREEELAQAAAAWSFGGSDALTVLDEEWSPPADVLRRAQQQLDAVRAEGELPGALRSTGAHWDAEGANAQLRFGPDGRWWPYRRQRGRWWPAGGPERNPAEALTTALADEGEAAANGI</sequence>
<evidence type="ECO:0000313" key="2">
    <source>
        <dbReference type="EMBL" id="RCG21707.1"/>
    </source>
</evidence>
<keyword evidence="3" id="KW-1185">Reference proteome</keyword>
<accession>A0A367EWE7</accession>
<dbReference type="PANTHER" id="PTHR38133">
    <property type="entry name" value="SLR1429 PROTEIN"/>
    <property type="match status" value="1"/>
</dbReference>
<feature type="compositionally biased region" description="Low complexity" evidence="1">
    <location>
        <begin position="223"/>
        <end position="232"/>
    </location>
</feature>
<keyword evidence="2" id="KW-0547">Nucleotide-binding</keyword>
<dbReference type="GO" id="GO:0004386">
    <property type="term" value="F:helicase activity"/>
    <property type="evidence" value="ECO:0007669"/>
    <property type="project" value="UniProtKB-KW"/>
</dbReference>
<keyword evidence="2" id="KW-0378">Hydrolase</keyword>
<dbReference type="OrthoDB" id="188274at2"/>
<feature type="compositionally biased region" description="Basic and acidic residues" evidence="1">
    <location>
        <begin position="23"/>
        <end position="48"/>
    </location>
</feature>
<comment type="caution">
    <text evidence="2">The sequence shown here is derived from an EMBL/GenBank/DDBJ whole genome shotgun (WGS) entry which is preliminary data.</text>
</comment>
<keyword evidence="2" id="KW-0067">ATP-binding</keyword>
<gene>
    <name evidence="2" type="ORF">DQ392_08330</name>
</gene>
<dbReference type="AlphaFoldDB" id="A0A367EWE7"/>
<reference evidence="2 3" key="1">
    <citation type="submission" date="2018-06" db="EMBL/GenBank/DDBJ databases">
        <title>Streptomyces reniochalinae sp. nov. and Streptomyces diacarnus sp. nov. from marine sponges.</title>
        <authorList>
            <person name="Li L."/>
        </authorList>
    </citation>
    <scope>NUCLEOTIDE SEQUENCE [LARGE SCALE GENOMIC DNA]</scope>
    <source>
        <strain evidence="2 3">LHW50302</strain>
    </source>
</reference>
<dbReference type="PANTHER" id="PTHR38133:SF1">
    <property type="entry name" value="SLR1429 PROTEIN"/>
    <property type="match status" value="1"/>
</dbReference>
<feature type="compositionally biased region" description="Basic and acidic residues" evidence="1">
    <location>
        <begin position="1"/>
        <end position="15"/>
    </location>
</feature>